<evidence type="ECO:0000313" key="1">
    <source>
        <dbReference type="EMBL" id="GAA4725084.1"/>
    </source>
</evidence>
<organism evidence="1 2">
    <name type="scientific">Isoptericola chiayiensis</name>
    <dbReference type="NCBI Taxonomy" id="579446"/>
    <lineage>
        <taxon>Bacteria</taxon>
        <taxon>Bacillati</taxon>
        <taxon>Actinomycetota</taxon>
        <taxon>Actinomycetes</taxon>
        <taxon>Micrococcales</taxon>
        <taxon>Promicromonosporaceae</taxon>
        <taxon>Isoptericola</taxon>
    </lineage>
</organism>
<protein>
    <submittedName>
        <fullName evidence="1">Uncharacterized protein</fullName>
    </submittedName>
</protein>
<proteinExistence type="predicted"/>
<gene>
    <name evidence="1" type="ORF">GCM10023216_14150</name>
</gene>
<dbReference type="EMBL" id="BAABID010000007">
    <property type="protein sequence ID" value="GAA4725084.1"/>
    <property type="molecule type" value="Genomic_DNA"/>
</dbReference>
<evidence type="ECO:0000313" key="2">
    <source>
        <dbReference type="Proteomes" id="UP001500956"/>
    </source>
</evidence>
<reference evidence="2" key="1">
    <citation type="journal article" date="2019" name="Int. J. Syst. Evol. Microbiol.">
        <title>The Global Catalogue of Microorganisms (GCM) 10K type strain sequencing project: providing services to taxonomists for standard genome sequencing and annotation.</title>
        <authorList>
            <consortium name="The Broad Institute Genomics Platform"/>
            <consortium name="The Broad Institute Genome Sequencing Center for Infectious Disease"/>
            <person name="Wu L."/>
            <person name="Ma J."/>
        </authorList>
    </citation>
    <scope>NUCLEOTIDE SEQUENCE [LARGE SCALE GENOMIC DNA]</scope>
    <source>
        <strain evidence="2">JCM 18063</strain>
    </source>
</reference>
<keyword evidence="2" id="KW-1185">Reference proteome</keyword>
<accession>A0ABP8YCX8</accession>
<dbReference type="Proteomes" id="UP001500956">
    <property type="component" value="Unassembled WGS sequence"/>
</dbReference>
<sequence>MSGATVTCAAGRASWGAQPASASVAATTAATTRPVRRIATSSAPAPPRGVDLLYEPRALPPNTSTPPIVCP</sequence>
<name>A0ABP8YCX8_9MICO</name>
<comment type="caution">
    <text evidence="1">The sequence shown here is derived from an EMBL/GenBank/DDBJ whole genome shotgun (WGS) entry which is preliminary data.</text>
</comment>